<name>A0ABQ5CGA5_9ASTR</name>
<proteinExistence type="predicted"/>
<keyword evidence="3" id="KW-0548">Nucleotidyltransferase</keyword>
<dbReference type="GO" id="GO:0003964">
    <property type="term" value="F:RNA-directed DNA polymerase activity"/>
    <property type="evidence" value="ECO:0007669"/>
    <property type="project" value="UniProtKB-KW"/>
</dbReference>
<dbReference type="Pfam" id="PF03732">
    <property type="entry name" value="Retrotrans_gag"/>
    <property type="match status" value="1"/>
</dbReference>
<feature type="compositionally biased region" description="Basic and acidic residues" evidence="1">
    <location>
        <begin position="1"/>
        <end position="12"/>
    </location>
</feature>
<feature type="domain" description="Retrotransposon gag" evidence="2">
    <location>
        <begin position="166"/>
        <end position="256"/>
    </location>
</feature>
<keyword evidence="4" id="KW-1185">Reference proteome</keyword>
<feature type="region of interest" description="Disordered" evidence="1">
    <location>
        <begin position="336"/>
        <end position="373"/>
    </location>
</feature>
<dbReference type="Proteomes" id="UP001151760">
    <property type="component" value="Unassembled WGS sequence"/>
</dbReference>
<accession>A0ABQ5CGA5</accession>
<feature type="region of interest" description="Disordered" evidence="1">
    <location>
        <begin position="1"/>
        <end position="58"/>
    </location>
</feature>
<comment type="caution">
    <text evidence="3">The sequence shown here is derived from an EMBL/GenBank/DDBJ whole genome shotgun (WGS) entry which is preliminary data.</text>
</comment>
<feature type="compositionally biased region" description="Basic residues" evidence="1">
    <location>
        <begin position="48"/>
        <end position="58"/>
    </location>
</feature>
<evidence type="ECO:0000313" key="4">
    <source>
        <dbReference type="Proteomes" id="UP001151760"/>
    </source>
</evidence>
<protein>
    <submittedName>
        <fullName evidence="3">Reverse transcriptase domain-containing protein</fullName>
    </submittedName>
</protein>
<dbReference type="InterPro" id="IPR005162">
    <property type="entry name" value="Retrotrans_gag_dom"/>
</dbReference>
<reference evidence="3" key="2">
    <citation type="submission" date="2022-01" db="EMBL/GenBank/DDBJ databases">
        <authorList>
            <person name="Yamashiro T."/>
            <person name="Shiraishi A."/>
            <person name="Satake H."/>
            <person name="Nakayama K."/>
        </authorList>
    </citation>
    <scope>NUCLEOTIDE SEQUENCE</scope>
</reference>
<organism evidence="3 4">
    <name type="scientific">Tanacetum coccineum</name>
    <dbReference type="NCBI Taxonomy" id="301880"/>
    <lineage>
        <taxon>Eukaryota</taxon>
        <taxon>Viridiplantae</taxon>
        <taxon>Streptophyta</taxon>
        <taxon>Embryophyta</taxon>
        <taxon>Tracheophyta</taxon>
        <taxon>Spermatophyta</taxon>
        <taxon>Magnoliopsida</taxon>
        <taxon>eudicotyledons</taxon>
        <taxon>Gunneridae</taxon>
        <taxon>Pentapetalae</taxon>
        <taxon>asterids</taxon>
        <taxon>campanulids</taxon>
        <taxon>Asterales</taxon>
        <taxon>Asteraceae</taxon>
        <taxon>Asteroideae</taxon>
        <taxon>Anthemideae</taxon>
        <taxon>Anthemidinae</taxon>
        <taxon>Tanacetum</taxon>
    </lineage>
</organism>
<feature type="region of interest" description="Disordered" evidence="1">
    <location>
        <begin position="302"/>
        <end position="322"/>
    </location>
</feature>
<gene>
    <name evidence="3" type="ORF">Tco_0895209</name>
</gene>
<evidence type="ECO:0000256" key="1">
    <source>
        <dbReference type="SAM" id="MobiDB-lite"/>
    </source>
</evidence>
<sequence length="464" mass="53482">MQKEKEQQDKLKAVKARLLYGDESGRNPRNHKESHYSESKTPTSRTEPRRRHGSPGRGRRVVYSIGWEEKNEAHLHILTVATKIPKQREPRCNQGSIIIRAHHPKEPADIRRVKTAKEIWHFDFPRTRMPGHVKTYDRSRDLEVHLKLFQSTTKIERWAMPTWCHMFNSMITGNGRVWFDKLPKESIDSYEDLKTAFRENYLQQIKHIKDPMEIHHIKQRDGESTEDFIERYKAEVLDVKAALECMKISGFMHGITHPKLIKYLYKKIPRSMDEIGLDRKPDRFSLLTKTPKEIFALEKGKFKAPPPMHGRMHAAEKTNRGDGQVRKIVTIHQRIKTERQAKGTKEGGNNQKGQAPSHPDGSIIGEGAKDGTEGPMIIEAEMGGHFVHRMYVDKGASSEVLYEHCFVRLRPEIRSQMIPATTPLIGFSGETIWPLGQISLLVKIGDDEHSSSVWMNFMVIRSPS</sequence>
<reference evidence="3" key="1">
    <citation type="journal article" date="2022" name="Int. J. Mol. Sci.">
        <title>Draft Genome of Tanacetum Coccineum: Genomic Comparison of Closely Related Tanacetum-Family Plants.</title>
        <authorList>
            <person name="Yamashiro T."/>
            <person name="Shiraishi A."/>
            <person name="Nakayama K."/>
            <person name="Satake H."/>
        </authorList>
    </citation>
    <scope>NUCLEOTIDE SEQUENCE</scope>
</reference>
<keyword evidence="3" id="KW-0808">Transferase</keyword>
<feature type="compositionally biased region" description="Basic and acidic residues" evidence="1">
    <location>
        <begin position="313"/>
        <end position="322"/>
    </location>
</feature>
<feature type="compositionally biased region" description="Basic and acidic residues" evidence="1">
    <location>
        <begin position="23"/>
        <end position="38"/>
    </location>
</feature>
<evidence type="ECO:0000313" key="3">
    <source>
        <dbReference type="EMBL" id="GJT25272.1"/>
    </source>
</evidence>
<feature type="compositionally biased region" description="Basic and acidic residues" evidence="1">
    <location>
        <begin position="336"/>
        <end position="345"/>
    </location>
</feature>
<dbReference type="PANTHER" id="PTHR33223">
    <property type="entry name" value="CCHC-TYPE DOMAIN-CONTAINING PROTEIN"/>
    <property type="match status" value="1"/>
</dbReference>
<keyword evidence="3" id="KW-0695">RNA-directed DNA polymerase</keyword>
<dbReference type="EMBL" id="BQNB010014200">
    <property type="protein sequence ID" value="GJT25272.1"/>
    <property type="molecule type" value="Genomic_DNA"/>
</dbReference>
<dbReference type="PANTHER" id="PTHR33223:SF11">
    <property type="entry name" value="ELEMENT PROTEIN, PUTATIVE-RELATED"/>
    <property type="match status" value="1"/>
</dbReference>
<evidence type="ECO:0000259" key="2">
    <source>
        <dbReference type="Pfam" id="PF03732"/>
    </source>
</evidence>